<dbReference type="RefSeq" id="WP_044570544.1">
    <property type="nucleotide sequence ID" value="NZ_BAABDR010000005.1"/>
</dbReference>
<dbReference type="EMBL" id="JAGGLR010000033">
    <property type="protein sequence ID" value="MBP2067752.1"/>
    <property type="molecule type" value="Genomic_DNA"/>
</dbReference>
<accession>A0A060ZV25</accession>
<protein>
    <submittedName>
        <fullName evidence="1">Uncharacterized protein</fullName>
    </submittedName>
</protein>
<organism evidence="1">
    <name type="scientific">Streptomyces iranensis</name>
    <dbReference type="NCBI Taxonomy" id="576784"/>
    <lineage>
        <taxon>Bacteria</taxon>
        <taxon>Bacillati</taxon>
        <taxon>Actinomycetota</taxon>
        <taxon>Actinomycetes</taxon>
        <taxon>Kitasatosporales</taxon>
        <taxon>Streptomycetaceae</taxon>
        <taxon>Streptomyces</taxon>
        <taxon>Streptomyces violaceusniger group</taxon>
    </lineage>
</organism>
<evidence type="ECO:0000313" key="3">
    <source>
        <dbReference type="Proteomes" id="UP000756710"/>
    </source>
</evidence>
<keyword evidence="3" id="KW-1185">Reference proteome</keyword>
<proteinExistence type="predicted"/>
<evidence type="ECO:0000313" key="2">
    <source>
        <dbReference type="EMBL" id="MBP2067752.1"/>
    </source>
</evidence>
<name>A0A060ZV25_9ACTN</name>
<dbReference type="AlphaFoldDB" id="A0A060ZV25"/>
<reference evidence="1" key="1">
    <citation type="submission" date="2014-05" db="EMBL/GenBank/DDBJ databases">
        <authorList>
            <person name="Horn Fabian"/>
        </authorList>
    </citation>
    <scope>NUCLEOTIDE SEQUENCE</scope>
</reference>
<reference evidence="2 3" key="2">
    <citation type="submission" date="2021-03" db="EMBL/GenBank/DDBJ databases">
        <title>Genomic Encyclopedia of Type Strains, Phase IV (KMG-IV): sequencing the most valuable type-strain genomes for metagenomic binning, comparative biology and taxonomic classification.</title>
        <authorList>
            <person name="Goeker M."/>
        </authorList>
    </citation>
    <scope>NUCLEOTIDE SEQUENCE [LARGE SCALE GENOMIC DNA]</scope>
    <source>
        <strain evidence="2 3">DSM 41954</strain>
    </source>
</reference>
<dbReference type="EMBL" id="LK022848">
    <property type="protein sequence ID" value="CDR06907.1"/>
    <property type="molecule type" value="Genomic_DNA"/>
</dbReference>
<dbReference type="Proteomes" id="UP000756710">
    <property type="component" value="Unassembled WGS sequence"/>
</dbReference>
<gene>
    <name evidence="2" type="ORF">J2Z30_008819</name>
    <name evidence="1" type="ORF">SIRAN3775</name>
</gene>
<evidence type="ECO:0000313" key="1">
    <source>
        <dbReference type="EMBL" id="CDR06907.1"/>
    </source>
</evidence>
<sequence>MPDRNGTAEPWGKAATFFQAPGLEGEFATGSTLAMTFLPPVGLADEADAACGAEYGQVNDEHVNHRNGDSLP</sequence>
<dbReference type="HOGENOM" id="CLU_2720623_0_0_11"/>